<dbReference type="Pfam" id="PF08666">
    <property type="entry name" value="SAF"/>
    <property type="match status" value="1"/>
</dbReference>
<dbReference type="InterPro" id="IPR014710">
    <property type="entry name" value="RmlC-like_jellyroll"/>
</dbReference>
<dbReference type="GO" id="GO:0016051">
    <property type="term" value="P:carbohydrate biosynthetic process"/>
    <property type="evidence" value="ECO:0007669"/>
    <property type="project" value="InterPro"/>
</dbReference>
<evidence type="ECO:0000259" key="2">
    <source>
        <dbReference type="Pfam" id="PF07883"/>
    </source>
</evidence>
<dbReference type="InterPro" id="IPR051690">
    <property type="entry name" value="PseI-like"/>
</dbReference>
<dbReference type="InterPro" id="IPR013785">
    <property type="entry name" value="Aldolase_TIM"/>
</dbReference>
<comment type="caution">
    <text evidence="4">The sequence shown here is derived from an EMBL/GenBank/DDBJ whole genome shotgun (WGS) entry which is preliminary data.</text>
</comment>
<dbReference type="SUPFAM" id="SSF51569">
    <property type="entry name" value="Aldolase"/>
    <property type="match status" value="1"/>
</dbReference>
<dbReference type="RefSeq" id="WP_276658058.1">
    <property type="nucleotide sequence ID" value="NZ_SSFD01000110.1"/>
</dbReference>
<feature type="domain" description="PseI/NeuA/B-like" evidence="1">
    <location>
        <begin position="43"/>
        <end position="262"/>
    </location>
</feature>
<dbReference type="Gene3D" id="3.20.20.70">
    <property type="entry name" value="Aldolase class I"/>
    <property type="match status" value="1"/>
</dbReference>
<dbReference type="AlphaFoldDB" id="A0A5C7SSR5"/>
<dbReference type="SUPFAM" id="SSF51182">
    <property type="entry name" value="RmlC-like cupins"/>
    <property type="match status" value="1"/>
</dbReference>
<dbReference type="InterPro" id="IPR011051">
    <property type="entry name" value="RmlC_Cupin_sf"/>
</dbReference>
<sequence>MTKPLMVFEMANNHMGDLPHGIATIRAIREACHGFEDDFDFAFKLQYRDLDTFIHASARGHDDIKYVKRFEETRLSDDAFRALVAEMEAQGFITVCTPFDEASVARIEEHGIHTIKIASCSFTDWPLLERIAQADKPVIASTAGATLDEIDNVTSFFLHRGKDLTLMHCVAEYPTPDEALQVNQIELLRTRYPDVRVGYSTHESPDNTFAVGLALAKGASVFEKHVVLPTDRYAANAYSANPAQIRAWLEACRRAQAICGSRERYQPSASERSSLHSLRRGVFTTRDVPAATELSADMVEFAFPPVEGQVTANEWSKYARFVTREAIPAGQPVRHSQVGETQLRGQVLEIVTAVKALLKAGNVVVPGKSDLEISHHYGLERFDEFGLTMVTVVNREYCKKLLVMLPGQTHPEQYHQKKEETFVVLHGSLTIWLDGEARDARAGDVITVGRGVKHTFKTTEGVVFEEISSTHDKYDSYYTDPAIAANVSRKTWLTYWM</sequence>
<dbReference type="InterPro" id="IPR013974">
    <property type="entry name" value="SAF"/>
</dbReference>
<dbReference type="PANTHER" id="PTHR42966">
    <property type="entry name" value="N-ACETYLNEURAMINATE SYNTHASE"/>
    <property type="match status" value="1"/>
</dbReference>
<dbReference type="Pfam" id="PF03102">
    <property type="entry name" value="NeuB"/>
    <property type="match status" value="1"/>
</dbReference>
<feature type="domain" description="Cupin type-2" evidence="2">
    <location>
        <begin position="402"/>
        <end position="460"/>
    </location>
</feature>
<dbReference type="CDD" id="cd11611">
    <property type="entry name" value="SAF"/>
    <property type="match status" value="1"/>
</dbReference>
<evidence type="ECO:0000313" key="4">
    <source>
        <dbReference type="EMBL" id="TXH86372.1"/>
    </source>
</evidence>
<evidence type="ECO:0000313" key="5">
    <source>
        <dbReference type="Proteomes" id="UP000321192"/>
    </source>
</evidence>
<dbReference type="Pfam" id="PF07883">
    <property type="entry name" value="Cupin_2"/>
    <property type="match status" value="1"/>
</dbReference>
<dbReference type="InterPro" id="IPR013132">
    <property type="entry name" value="PseI/NeuA/B-like_N"/>
</dbReference>
<dbReference type="Gene3D" id="3.90.1210.10">
    <property type="entry name" value="Antifreeze-like/N-acetylneuraminic acid synthase C-terminal domain"/>
    <property type="match status" value="1"/>
</dbReference>
<name>A0A5C7SSR5_THASP</name>
<reference evidence="4 5" key="1">
    <citation type="submission" date="2018-09" db="EMBL/GenBank/DDBJ databases">
        <title>Metagenome Assembled Genomes from an Advanced Water Purification Facility.</title>
        <authorList>
            <person name="Stamps B.W."/>
            <person name="Spear J.R."/>
        </authorList>
    </citation>
    <scope>NUCLEOTIDE SEQUENCE [LARGE SCALE GENOMIC DNA]</scope>
    <source>
        <strain evidence="4">Bin_27_1</strain>
    </source>
</reference>
<dbReference type="EMBL" id="SSFD01000110">
    <property type="protein sequence ID" value="TXH86372.1"/>
    <property type="molecule type" value="Genomic_DNA"/>
</dbReference>
<dbReference type="Proteomes" id="UP000321192">
    <property type="component" value="Unassembled WGS sequence"/>
</dbReference>
<evidence type="ECO:0000259" key="3">
    <source>
        <dbReference type="Pfam" id="PF08666"/>
    </source>
</evidence>
<dbReference type="Gene3D" id="2.60.120.10">
    <property type="entry name" value="Jelly Rolls"/>
    <property type="match status" value="1"/>
</dbReference>
<feature type="domain" description="SAF" evidence="3">
    <location>
        <begin position="280"/>
        <end position="338"/>
    </location>
</feature>
<protein>
    <submittedName>
        <fullName evidence="4">Cupin domain-containing protein</fullName>
    </submittedName>
</protein>
<dbReference type="GO" id="GO:0047444">
    <property type="term" value="F:N-acylneuraminate-9-phosphate synthase activity"/>
    <property type="evidence" value="ECO:0007669"/>
    <property type="project" value="TreeGrafter"/>
</dbReference>
<organism evidence="4 5">
    <name type="scientific">Thauera aminoaromatica</name>
    <dbReference type="NCBI Taxonomy" id="164330"/>
    <lineage>
        <taxon>Bacteria</taxon>
        <taxon>Pseudomonadati</taxon>
        <taxon>Pseudomonadota</taxon>
        <taxon>Betaproteobacteria</taxon>
        <taxon>Rhodocyclales</taxon>
        <taxon>Zoogloeaceae</taxon>
        <taxon>Thauera</taxon>
    </lineage>
</organism>
<proteinExistence type="predicted"/>
<gene>
    <name evidence="4" type="ORF">E6Q80_07750</name>
</gene>
<accession>A0A5C7SSR5</accession>
<dbReference type="InterPro" id="IPR013096">
    <property type="entry name" value="Cupin_2"/>
</dbReference>
<dbReference type="PANTHER" id="PTHR42966:SF1">
    <property type="entry name" value="SIALIC ACID SYNTHASE"/>
    <property type="match status" value="1"/>
</dbReference>
<evidence type="ECO:0000259" key="1">
    <source>
        <dbReference type="Pfam" id="PF03102"/>
    </source>
</evidence>